<evidence type="ECO:0000256" key="3">
    <source>
        <dbReference type="ARBA" id="ARBA00023163"/>
    </source>
</evidence>
<keyword evidence="4" id="KW-0812">Transmembrane</keyword>
<evidence type="ECO:0000259" key="5">
    <source>
        <dbReference type="PROSITE" id="PS01124"/>
    </source>
</evidence>
<keyword evidence="1" id="KW-0805">Transcription regulation</keyword>
<gene>
    <name evidence="6" type="ordered locus">SpiGrapes_0283</name>
</gene>
<sequence length="707" mass="82358">MRSRRIRSKVLSRFISIVFPISAISCMLLLVLSFLFSHAFAIKAEKLLTDSYTSNLDMIGLQYKQIWLNSVSLSSQLLKDPHVQDYLYNRKDLEQTISEVKTVLEAVIERNTYFHSIYLYNAENGYLSTYAGYEGKTVSSDANLQDYLSSGSERTTSLDKRKTTFVLPEPDSEITKSEECNILSFVNLSDKTELKNALVVNISESAMRKLVSPKDKDGSQNFYLIDSDLFYLSNPKAEKYAESSINDPLFAEINQQKAFQGSLILKEKDGKKYLAIWKDLKEMRWRMVYMIPYQKVTESIQALQRNLIVFSVLFLFLFLLVLIYRSNRMEKRQILERKLMAFLKGEAKQKSLPFQPIQDVSLVVLRLGNKNEDLDYGDEQYIEARGCKWLYNYLWEPNQRDYLIHLEKSTYCFVTYQKPIELNAKIIDANALLIKKFGFDITSVMLTNQVTLDELPINLQKLRKKLKVLNLRMRGSMLLDCEMTQYEMIGNLPDTTLLKQALQNCDYPQYEKAYETILETLYLQDSYEHFKAMVFTMALLVQKYLSTQLDLLYFGGSVAWFNEVLACEEYSQLNELFLIVGRIVQDKTRFAPKDFQKETVKNIQGFINETLHDKNLTTAMVAEWFNLPVNYVRAQYKQHTGTTIYKTISSARLDTVIRLLEETELGLNTIRKKAGFVNFSYFYAYFKNEKGMSPQQYRSLYKKAKNQ</sequence>
<evidence type="ECO:0000256" key="4">
    <source>
        <dbReference type="SAM" id="Phobius"/>
    </source>
</evidence>
<dbReference type="Gene3D" id="1.10.10.60">
    <property type="entry name" value="Homeodomain-like"/>
    <property type="match status" value="1"/>
</dbReference>
<dbReference type="GO" id="GO:0003700">
    <property type="term" value="F:DNA-binding transcription factor activity"/>
    <property type="evidence" value="ECO:0007669"/>
    <property type="project" value="InterPro"/>
</dbReference>
<evidence type="ECO:0000313" key="7">
    <source>
        <dbReference type="Proteomes" id="UP000005632"/>
    </source>
</evidence>
<dbReference type="PANTHER" id="PTHR43280:SF2">
    <property type="entry name" value="HTH-TYPE TRANSCRIPTIONAL REGULATOR EXSA"/>
    <property type="match status" value="1"/>
</dbReference>
<dbReference type="InterPro" id="IPR018060">
    <property type="entry name" value="HTH_AraC"/>
</dbReference>
<keyword evidence="2 6" id="KW-0238">DNA-binding</keyword>
<protein>
    <submittedName>
        <fullName evidence="6">DNA-binding domain-containing protein, AraC-type</fullName>
    </submittedName>
</protein>
<dbReference type="EMBL" id="CP003155">
    <property type="protein sequence ID" value="AEV28143.1"/>
    <property type="molecule type" value="Genomic_DNA"/>
</dbReference>
<dbReference type="InterPro" id="IPR009057">
    <property type="entry name" value="Homeodomain-like_sf"/>
</dbReference>
<feature type="transmembrane region" description="Helical" evidence="4">
    <location>
        <begin position="307"/>
        <end position="324"/>
    </location>
</feature>
<dbReference type="PROSITE" id="PS01124">
    <property type="entry name" value="HTH_ARAC_FAMILY_2"/>
    <property type="match status" value="1"/>
</dbReference>
<feature type="domain" description="HTH araC/xylS-type" evidence="5">
    <location>
        <begin position="601"/>
        <end position="700"/>
    </location>
</feature>
<dbReference type="Gene3D" id="3.30.450.20">
    <property type="entry name" value="PAS domain"/>
    <property type="match status" value="1"/>
</dbReference>
<dbReference type="Pfam" id="PF12833">
    <property type="entry name" value="HTH_18"/>
    <property type="match status" value="1"/>
</dbReference>
<proteinExistence type="predicted"/>
<dbReference type="KEGG" id="sgp:SpiGrapes_0283"/>
<evidence type="ECO:0000256" key="2">
    <source>
        <dbReference type="ARBA" id="ARBA00023125"/>
    </source>
</evidence>
<reference evidence="6 7" key="1">
    <citation type="submission" date="2011-11" db="EMBL/GenBank/DDBJ databases">
        <title>Complete sequence of Spirochaeta sp. grapes.</title>
        <authorList>
            <consortium name="US DOE Joint Genome Institute"/>
            <person name="Lucas S."/>
            <person name="Han J."/>
            <person name="Lapidus A."/>
            <person name="Cheng J.-F."/>
            <person name="Goodwin L."/>
            <person name="Pitluck S."/>
            <person name="Peters L."/>
            <person name="Ovchinnikova G."/>
            <person name="Munk A.C."/>
            <person name="Detter J.C."/>
            <person name="Han C."/>
            <person name="Tapia R."/>
            <person name="Land M."/>
            <person name="Hauser L."/>
            <person name="Kyrpides N."/>
            <person name="Ivanova N."/>
            <person name="Pagani I."/>
            <person name="Ritalahtilisa K."/>
            <person name="Loeffler F."/>
            <person name="Woyke T."/>
        </authorList>
    </citation>
    <scope>NUCLEOTIDE SEQUENCE [LARGE SCALE GENOMIC DNA]</scope>
    <source>
        <strain evidence="7">ATCC BAA-1885 / DSM 22778 / Grapes</strain>
    </source>
</reference>
<evidence type="ECO:0000256" key="1">
    <source>
        <dbReference type="ARBA" id="ARBA00023015"/>
    </source>
</evidence>
<dbReference type="OrthoDB" id="9803764at2"/>
<keyword evidence="3" id="KW-0804">Transcription</keyword>
<dbReference type="HOGENOM" id="CLU_398975_0_0_12"/>
<dbReference type="STRING" id="158190.SpiGrapes_0283"/>
<dbReference type="CDD" id="cd18774">
    <property type="entry name" value="PDC2_HK_sensor"/>
    <property type="match status" value="1"/>
</dbReference>
<dbReference type="SMART" id="SM00342">
    <property type="entry name" value="HTH_ARAC"/>
    <property type="match status" value="1"/>
</dbReference>
<dbReference type="eggNOG" id="COG2207">
    <property type="taxonomic scope" value="Bacteria"/>
</dbReference>
<evidence type="ECO:0000313" key="6">
    <source>
        <dbReference type="EMBL" id="AEV28143.1"/>
    </source>
</evidence>
<dbReference type="AlphaFoldDB" id="G8QUW7"/>
<keyword evidence="4" id="KW-1133">Transmembrane helix</keyword>
<dbReference type="SUPFAM" id="SSF46689">
    <property type="entry name" value="Homeodomain-like"/>
    <property type="match status" value="1"/>
</dbReference>
<dbReference type="PANTHER" id="PTHR43280">
    <property type="entry name" value="ARAC-FAMILY TRANSCRIPTIONAL REGULATOR"/>
    <property type="match status" value="1"/>
</dbReference>
<accession>G8QUW7</accession>
<dbReference type="GO" id="GO:0043565">
    <property type="term" value="F:sequence-specific DNA binding"/>
    <property type="evidence" value="ECO:0007669"/>
    <property type="project" value="InterPro"/>
</dbReference>
<organism evidence="6 7">
    <name type="scientific">Sphaerochaeta pleomorpha (strain ATCC BAA-1885 / DSM 22778 / Grapes)</name>
    <dbReference type="NCBI Taxonomy" id="158190"/>
    <lineage>
        <taxon>Bacteria</taxon>
        <taxon>Pseudomonadati</taxon>
        <taxon>Spirochaetota</taxon>
        <taxon>Spirochaetia</taxon>
        <taxon>Spirochaetales</taxon>
        <taxon>Sphaerochaetaceae</taxon>
        <taxon>Sphaerochaeta</taxon>
    </lineage>
</organism>
<keyword evidence="7" id="KW-1185">Reference proteome</keyword>
<name>G8QUW7_SPHPG</name>
<keyword evidence="4" id="KW-0472">Membrane</keyword>
<dbReference type="Proteomes" id="UP000005632">
    <property type="component" value="Chromosome"/>
</dbReference>
<dbReference type="PROSITE" id="PS51257">
    <property type="entry name" value="PROKAR_LIPOPROTEIN"/>
    <property type="match status" value="1"/>
</dbReference>